<gene>
    <name evidence="1" type="ORF">B9Z19DRAFT_944557</name>
</gene>
<feature type="non-terminal residue" evidence="1">
    <location>
        <position position="145"/>
    </location>
</feature>
<sequence length="145" mass="17280">RAGRPVKITKDISKAVESIAQENPWSSLQELTDKLHTLDIKIGRSSINRTVQQLGFQLRISRKKPYLDNFKKIRWKYWCKRLRRRLSKAGKWWRRMVWLDECKVEFEGYRRGKRVRIKSGQEYSDQNLAPSFRSGRFGVGCWASF</sequence>
<name>A0A2T6ZFJ7_TUBBO</name>
<accession>A0A2T6ZFJ7</accession>
<evidence type="ECO:0008006" key="3">
    <source>
        <dbReference type="Google" id="ProtNLM"/>
    </source>
</evidence>
<dbReference type="Proteomes" id="UP000244722">
    <property type="component" value="Unassembled WGS sequence"/>
</dbReference>
<dbReference type="STRING" id="42251.A0A2T6ZFJ7"/>
<evidence type="ECO:0000313" key="1">
    <source>
        <dbReference type="EMBL" id="PUU74265.1"/>
    </source>
</evidence>
<dbReference type="Gene3D" id="3.30.420.10">
    <property type="entry name" value="Ribonuclease H-like superfamily/Ribonuclease H"/>
    <property type="match status" value="1"/>
</dbReference>
<dbReference type="GO" id="GO:0003676">
    <property type="term" value="F:nucleic acid binding"/>
    <property type="evidence" value="ECO:0007669"/>
    <property type="project" value="InterPro"/>
</dbReference>
<proteinExistence type="predicted"/>
<dbReference type="EMBL" id="NESQ01000310">
    <property type="protein sequence ID" value="PUU74265.1"/>
    <property type="molecule type" value="Genomic_DNA"/>
</dbReference>
<feature type="non-terminal residue" evidence="1">
    <location>
        <position position="1"/>
    </location>
</feature>
<keyword evidence="2" id="KW-1185">Reference proteome</keyword>
<protein>
    <recommendedName>
        <fullName evidence="3">Transposase Tc1-like domain-containing protein</fullName>
    </recommendedName>
</protein>
<dbReference type="OrthoDB" id="5410741at2759"/>
<organism evidence="1 2">
    <name type="scientific">Tuber borchii</name>
    <name type="common">White truffle</name>
    <dbReference type="NCBI Taxonomy" id="42251"/>
    <lineage>
        <taxon>Eukaryota</taxon>
        <taxon>Fungi</taxon>
        <taxon>Dikarya</taxon>
        <taxon>Ascomycota</taxon>
        <taxon>Pezizomycotina</taxon>
        <taxon>Pezizomycetes</taxon>
        <taxon>Pezizales</taxon>
        <taxon>Tuberaceae</taxon>
        <taxon>Tuber</taxon>
    </lineage>
</organism>
<reference evidence="1 2" key="1">
    <citation type="submission" date="2017-04" db="EMBL/GenBank/DDBJ databases">
        <title>Draft genome sequence of Tuber borchii Vittad., a whitish edible truffle.</title>
        <authorList>
            <consortium name="DOE Joint Genome Institute"/>
            <person name="Murat C."/>
            <person name="Kuo A."/>
            <person name="Barry K.W."/>
            <person name="Clum A."/>
            <person name="Dockter R.B."/>
            <person name="Fauchery L."/>
            <person name="Iotti M."/>
            <person name="Kohler A."/>
            <person name="Labutti K."/>
            <person name="Lindquist E.A."/>
            <person name="Lipzen A."/>
            <person name="Ohm R.A."/>
            <person name="Wang M."/>
            <person name="Grigoriev I.V."/>
            <person name="Zambonelli A."/>
            <person name="Martin F.M."/>
        </authorList>
    </citation>
    <scope>NUCLEOTIDE SEQUENCE [LARGE SCALE GENOMIC DNA]</scope>
    <source>
        <strain evidence="1 2">Tbo3840</strain>
    </source>
</reference>
<dbReference type="AlphaFoldDB" id="A0A2T6ZFJ7"/>
<dbReference type="InterPro" id="IPR036397">
    <property type="entry name" value="RNaseH_sf"/>
</dbReference>
<comment type="caution">
    <text evidence="1">The sequence shown here is derived from an EMBL/GenBank/DDBJ whole genome shotgun (WGS) entry which is preliminary data.</text>
</comment>
<evidence type="ECO:0000313" key="2">
    <source>
        <dbReference type="Proteomes" id="UP000244722"/>
    </source>
</evidence>